<name>A0A5D0I484_9FLAO</name>
<dbReference type="GO" id="GO:0000160">
    <property type="term" value="P:phosphorelay signal transduction system"/>
    <property type="evidence" value="ECO:0007669"/>
    <property type="project" value="InterPro"/>
</dbReference>
<dbReference type="Proteomes" id="UP000323930">
    <property type="component" value="Unassembled WGS sequence"/>
</dbReference>
<proteinExistence type="predicted"/>
<evidence type="ECO:0000313" key="1">
    <source>
        <dbReference type="EMBL" id="TYA78476.1"/>
    </source>
</evidence>
<dbReference type="OrthoDB" id="1441381at2"/>
<dbReference type="AlphaFoldDB" id="A0A5D0I484"/>
<dbReference type="Gene3D" id="1.20.120.160">
    <property type="entry name" value="HPT domain"/>
    <property type="match status" value="1"/>
</dbReference>
<organism evidence="1 2">
    <name type="scientific">Seonamhaeicola marinus</name>
    <dbReference type="NCBI Taxonomy" id="1912246"/>
    <lineage>
        <taxon>Bacteria</taxon>
        <taxon>Pseudomonadati</taxon>
        <taxon>Bacteroidota</taxon>
        <taxon>Flavobacteriia</taxon>
        <taxon>Flavobacteriales</taxon>
        <taxon>Flavobacteriaceae</taxon>
    </lineage>
</organism>
<reference evidence="1 2" key="1">
    <citation type="submission" date="2019-08" db="EMBL/GenBank/DDBJ databases">
        <title>Seonamhaeicola sediminis sp. nov., isolated from marine sediment.</title>
        <authorList>
            <person name="Cao W.R."/>
        </authorList>
    </citation>
    <scope>NUCLEOTIDE SEQUENCE [LARGE SCALE GENOMIC DNA]</scope>
    <source>
        <strain evidence="1 2">B011</strain>
    </source>
</reference>
<protein>
    <submittedName>
        <fullName evidence="1">Hpt domain-containing protein</fullName>
    </submittedName>
</protein>
<comment type="caution">
    <text evidence="1">The sequence shown here is derived from an EMBL/GenBank/DDBJ whole genome shotgun (WGS) entry which is preliminary data.</text>
</comment>
<sequence>METPNLSYINTMARGDESFVEKIIGVIKGEFYQEIEVYKNNFSDRNFKLAAENVHKIKHKISILGLEKSHVVANNHENNLKEEVHELHGDFMEIVKVIEDYLVTI</sequence>
<dbReference type="InterPro" id="IPR036641">
    <property type="entry name" value="HPT_dom_sf"/>
</dbReference>
<evidence type="ECO:0000313" key="2">
    <source>
        <dbReference type="Proteomes" id="UP000323930"/>
    </source>
</evidence>
<keyword evidence="2" id="KW-1185">Reference proteome</keyword>
<gene>
    <name evidence="1" type="ORF">FUA24_08955</name>
</gene>
<dbReference type="EMBL" id="VSDQ01000577">
    <property type="protein sequence ID" value="TYA78476.1"/>
    <property type="molecule type" value="Genomic_DNA"/>
</dbReference>
<accession>A0A5D0I484</accession>
<dbReference type="SUPFAM" id="SSF47226">
    <property type="entry name" value="Histidine-containing phosphotransfer domain, HPT domain"/>
    <property type="match status" value="1"/>
</dbReference>
<dbReference type="RefSeq" id="WP_148541511.1">
    <property type="nucleotide sequence ID" value="NZ_VSDQ01000577.1"/>
</dbReference>